<keyword evidence="2" id="KW-1185">Reference proteome</keyword>
<dbReference type="RefSeq" id="WP_310091777.1">
    <property type="nucleotide sequence ID" value="NZ_JAVDTT010000002.1"/>
</dbReference>
<dbReference type="EMBL" id="JAVDTT010000002">
    <property type="protein sequence ID" value="MDR6841201.1"/>
    <property type="molecule type" value="Genomic_DNA"/>
</dbReference>
<gene>
    <name evidence="1" type="ORF">J2W94_001486</name>
</gene>
<accession>A0ABU1RQZ3</accession>
<reference evidence="1 2" key="1">
    <citation type="submission" date="2023-07" db="EMBL/GenBank/DDBJ databases">
        <title>Sorghum-associated microbial communities from plants grown in Nebraska, USA.</title>
        <authorList>
            <person name="Schachtman D."/>
        </authorList>
    </citation>
    <scope>NUCLEOTIDE SEQUENCE [LARGE SCALE GENOMIC DNA]</scope>
    <source>
        <strain evidence="1 2">BE107</strain>
    </source>
</reference>
<dbReference type="Proteomes" id="UP001254759">
    <property type="component" value="Unassembled WGS sequence"/>
</dbReference>
<protein>
    <submittedName>
        <fullName evidence="1">Uncharacterized protein</fullName>
    </submittedName>
</protein>
<sequence>MTGGSGGGDLVGGFGQLGEAVGQAGAGQNEGVGVGVFGLAEFGQQVQVLENVL</sequence>
<name>A0ABU1RQZ3_9GAMM</name>
<comment type="caution">
    <text evidence="1">The sequence shown here is derived from an EMBL/GenBank/DDBJ whole genome shotgun (WGS) entry which is preliminary data.</text>
</comment>
<evidence type="ECO:0000313" key="2">
    <source>
        <dbReference type="Proteomes" id="UP001254759"/>
    </source>
</evidence>
<evidence type="ECO:0000313" key="1">
    <source>
        <dbReference type="EMBL" id="MDR6841201.1"/>
    </source>
</evidence>
<proteinExistence type="predicted"/>
<organism evidence="1 2">
    <name type="scientific">Pseudoxanthomonas sacheonensis</name>
    <dbReference type="NCBI Taxonomy" id="443615"/>
    <lineage>
        <taxon>Bacteria</taxon>
        <taxon>Pseudomonadati</taxon>
        <taxon>Pseudomonadota</taxon>
        <taxon>Gammaproteobacteria</taxon>
        <taxon>Lysobacterales</taxon>
        <taxon>Lysobacteraceae</taxon>
        <taxon>Pseudoxanthomonas</taxon>
    </lineage>
</organism>